<reference evidence="1" key="1">
    <citation type="submission" date="2018-11" db="EMBL/GenBank/DDBJ databases">
        <authorList>
            <person name="Alioto T."/>
            <person name="Alioto T."/>
        </authorList>
    </citation>
    <scope>NUCLEOTIDE SEQUENCE</scope>
</reference>
<evidence type="ECO:0000313" key="2">
    <source>
        <dbReference type="Proteomes" id="UP000596742"/>
    </source>
</evidence>
<dbReference type="Proteomes" id="UP000596742">
    <property type="component" value="Unassembled WGS sequence"/>
</dbReference>
<gene>
    <name evidence="1" type="ORF">MGAL_10B068880</name>
</gene>
<dbReference type="EMBL" id="UYJE01010099">
    <property type="protein sequence ID" value="VDI79716.1"/>
    <property type="molecule type" value="Genomic_DNA"/>
</dbReference>
<dbReference type="SUPFAM" id="SSF53300">
    <property type="entry name" value="vWA-like"/>
    <property type="match status" value="1"/>
</dbReference>
<sequence length="275" mass="30855">MCDNAGKHDIADEGWEWSRSVVHFIDDLIRNDDLKGSSIFAIGIGASCGDSTFDVLTTIEQFNDCKNTAQDLSHNAIVRKIFDILEKGGARNIRKTFLHTFVFECLPTSCRNWDNNAESDGGIWGRLQGAYSSVVTSVHQASTQDIESVAKKAKNKLLLNVRNVCTVQHAYQIIHGSVAKSRLTNDRVKHLMKMVEPFIYGSKPMNESLDQALELFKLVDYKKHTKTLFILSDGESSDIENPDDISKRFSDENVFIVSCFSIRIPILNLGDYTAK</sequence>
<comment type="caution">
    <text evidence="1">The sequence shown here is derived from an EMBL/GenBank/DDBJ whole genome shotgun (WGS) entry which is preliminary data.</text>
</comment>
<organism evidence="1 2">
    <name type="scientific">Mytilus galloprovincialis</name>
    <name type="common">Mediterranean mussel</name>
    <dbReference type="NCBI Taxonomy" id="29158"/>
    <lineage>
        <taxon>Eukaryota</taxon>
        <taxon>Metazoa</taxon>
        <taxon>Spiralia</taxon>
        <taxon>Lophotrochozoa</taxon>
        <taxon>Mollusca</taxon>
        <taxon>Bivalvia</taxon>
        <taxon>Autobranchia</taxon>
        <taxon>Pteriomorphia</taxon>
        <taxon>Mytilida</taxon>
        <taxon>Mytiloidea</taxon>
        <taxon>Mytilidae</taxon>
        <taxon>Mytilinae</taxon>
        <taxon>Mytilus</taxon>
    </lineage>
</organism>
<accession>A0A8B6HI94</accession>
<keyword evidence="2" id="KW-1185">Reference proteome</keyword>
<dbReference type="AlphaFoldDB" id="A0A8B6HI94"/>
<dbReference type="OrthoDB" id="6310906at2759"/>
<evidence type="ECO:0000313" key="1">
    <source>
        <dbReference type="EMBL" id="VDI79716.1"/>
    </source>
</evidence>
<evidence type="ECO:0008006" key="3">
    <source>
        <dbReference type="Google" id="ProtNLM"/>
    </source>
</evidence>
<name>A0A8B6HI94_MYTGA</name>
<dbReference type="InterPro" id="IPR036465">
    <property type="entry name" value="vWFA_dom_sf"/>
</dbReference>
<proteinExistence type="predicted"/>
<protein>
    <recommendedName>
        <fullName evidence="3">VWFA domain-containing protein</fullName>
    </recommendedName>
</protein>